<dbReference type="AlphaFoldDB" id="A0AAE0PBE9"/>
<keyword evidence="1" id="KW-0812">Transmembrane</keyword>
<proteinExistence type="predicted"/>
<feature type="transmembrane region" description="Helical" evidence="1">
    <location>
        <begin position="450"/>
        <end position="474"/>
    </location>
</feature>
<dbReference type="PANTHER" id="PTHR37576">
    <property type="entry name" value="DEFECT AT LOW TEMPERATURE PROTEIN 1"/>
    <property type="match status" value="1"/>
</dbReference>
<dbReference type="PANTHER" id="PTHR37576:SF2">
    <property type="entry name" value="DEFECT AT LOW TEMPERATURE PROTEIN 1"/>
    <property type="match status" value="1"/>
</dbReference>
<comment type="caution">
    <text evidence="2">The sequence shown here is derived from an EMBL/GenBank/DDBJ whole genome shotgun (WGS) entry which is preliminary data.</text>
</comment>
<organism evidence="2 3">
    <name type="scientific">Sordaria brevicollis</name>
    <dbReference type="NCBI Taxonomy" id="83679"/>
    <lineage>
        <taxon>Eukaryota</taxon>
        <taxon>Fungi</taxon>
        <taxon>Dikarya</taxon>
        <taxon>Ascomycota</taxon>
        <taxon>Pezizomycotina</taxon>
        <taxon>Sordariomycetes</taxon>
        <taxon>Sordariomycetidae</taxon>
        <taxon>Sordariales</taxon>
        <taxon>Sordariaceae</taxon>
        <taxon>Sordaria</taxon>
    </lineage>
</organism>
<keyword evidence="1" id="KW-1133">Transmembrane helix</keyword>
<reference evidence="2" key="2">
    <citation type="submission" date="2023-07" db="EMBL/GenBank/DDBJ databases">
        <authorList>
            <consortium name="Lawrence Berkeley National Laboratory"/>
            <person name="Haridas S."/>
            <person name="Hensen N."/>
            <person name="Bonometti L."/>
            <person name="Westerberg I."/>
            <person name="Brannstrom I.O."/>
            <person name="Guillou S."/>
            <person name="Cros-Aarteil S."/>
            <person name="Calhoun S."/>
            <person name="Kuo A."/>
            <person name="Mondo S."/>
            <person name="Pangilinan J."/>
            <person name="Riley R."/>
            <person name="LaButti K."/>
            <person name="Andreopoulos B."/>
            <person name="Lipzen A."/>
            <person name="Chen C."/>
            <person name="Yanf M."/>
            <person name="Daum C."/>
            <person name="Ng V."/>
            <person name="Clum A."/>
            <person name="Steindorff A."/>
            <person name="Ohm R."/>
            <person name="Martin F."/>
            <person name="Silar P."/>
            <person name="Natvig D."/>
            <person name="Lalanne C."/>
            <person name="Gautier V."/>
            <person name="Ament-velasquez S.L."/>
            <person name="Kruys A."/>
            <person name="Hutchinson M.I."/>
            <person name="Powell A.J."/>
            <person name="Barry K."/>
            <person name="Miller A.N."/>
            <person name="Grigoriev I.V."/>
            <person name="Debuchy R."/>
            <person name="Gladieux P."/>
            <person name="Thoren M.H."/>
            <person name="Johannesson H."/>
        </authorList>
    </citation>
    <scope>NUCLEOTIDE SEQUENCE</scope>
    <source>
        <strain evidence="2">FGSC 1904</strain>
    </source>
</reference>
<keyword evidence="1" id="KW-0472">Membrane</keyword>
<protein>
    <submittedName>
        <fullName evidence="2">Uncharacterized protein</fullName>
    </submittedName>
</protein>
<evidence type="ECO:0000256" key="1">
    <source>
        <dbReference type="SAM" id="Phobius"/>
    </source>
</evidence>
<evidence type="ECO:0000313" key="3">
    <source>
        <dbReference type="Proteomes" id="UP001281003"/>
    </source>
</evidence>
<gene>
    <name evidence="2" type="ORF">B0T20DRAFT_394018</name>
</gene>
<feature type="transmembrane region" description="Helical" evidence="1">
    <location>
        <begin position="12"/>
        <end position="31"/>
    </location>
</feature>
<accession>A0AAE0PBE9</accession>
<name>A0AAE0PBE9_SORBR</name>
<reference evidence="2" key="1">
    <citation type="journal article" date="2023" name="Mol. Phylogenet. Evol.">
        <title>Genome-scale phylogeny and comparative genomics of the fungal order Sordariales.</title>
        <authorList>
            <person name="Hensen N."/>
            <person name="Bonometti L."/>
            <person name="Westerberg I."/>
            <person name="Brannstrom I.O."/>
            <person name="Guillou S."/>
            <person name="Cros-Aarteil S."/>
            <person name="Calhoun S."/>
            <person name="Haridas S."/>
            <person name="Kuo A."/>
            <person name="Mondo S."/>
            <person name="Pangilinan J."/>
            <person name="Riley R."/>
            <person name="LaButti K."/>
            <person name="Andreopoulos B."/>
            <person name="Lipzen A."/>
            <person name="Chen C."/>
            <person name="Yan M."/>
            <person name="Daum C."/>
            <person name="Ng V."/>
            <person name="Clum A."/>
            <person name="Steindorff A."/>
            <person name="Ohm R.A."/>
            <person name="Martin F."/>
            <person name="Silar P."/>
            <person name="Natvig D.O."/>
            <person name="Lalanne C."/>
            <person name="Gautier V."/>
            <person name="Ament-Velasquez S.L."/>
            <person name="Kruys A."/>
            <person name="Hutchinson M.I."/>
            <person name="Powell A.J."/>
            <person name="Barry K."/>
            <person name="Miller A.N."/>
            <person name="Grigoriev I.V."/>
            <person name="Debuchy R."/>
            <person name="Gladieux P."/>
            <person name="Hiltunen Thoren M."/>
            <person name="Johannesson H."/>
        </authorList>
    </citation>
    <scope>NUCLEOTIDE SEQUENCE</scope>
    <source>
        <strain evidence="2">FGSC 1904</strain>
    </source>
</reference>
<dbReference type="EMBL" id="JAUTDP010000008">
    <property type="protein sequence ID" value="KAK3396829.1"/>
    <property type="molecule type" value="Genomic_DNA"/>
</dbReference>
<sequence>MSDSGKRARKSHIPLMWFYVPLLGSILLYMASNVMYQLALGRPTDRFPWWLNPQTVQYSAAAAAQLWADVSFRDGAEVPFWLGKKKGKSLDELDDVWTSTYSCWGALQTLKRGKAIRTSICTMVHTCANMVLVVLWARASYTDNTMVPFRGDVALHITPSIMTTNPFGVRVPLAHPVMTARTGMKAGQGIFLAEGVDEESWTVTAPAFGWLPVCKDSDSEAYDFNNATEGDAVTVFSIKIYENWGPEGFSLVVESIHKPETGRVGHFITRRCLLAPAIVLYTLHVTGSTTWYRNESVSYLNPTPLLSPPTIGHWTALPPPQLQSLTIAHDERFRFFASILDREFATKMVVVKGRGDWWTAGASWPNIDPLDFEAAGYAVRFPGQQQTSSDPRLMSFYSPMDNILNYLNELSLRTSIIAAIDSNITQLLPYAGRRQELQYLALTRISRACYIITNIAGAVTWVAILVLRWGFWALTEQPPMSPKRIAEAFAKEVILMMEMEAEERPADEAQAEEEVAGGAVAAEGQADGV</sequence>
<keyword evidence="3" id="KW-1185">Reference proteome</keyword>
<dbReference type="Proteomes" id="UP001281003">
    <property type="component" value="Unassembled WGS sequence"/>
</dbReference>
<evidence type="ECO:0000313" key="2">
    <source>
        <dbReference type="EMBL" id="KAK3396829.1"/>
    </source>
</evidence>